<dbReference type="SMART" id="SM00912">
    <property type="entry name" value="Haemagg_act"/>
    <property type="match status" value="1"/>
</dbReference>
<keyword evidence="2" id="KW-0964">Secreted</keyword>
<gene>
    <name evidence="6" type="ORF">ACFPME_03695</name>
</gene>
<dbReference type="Gene3D" id="2.160.20.10">
    <property type="entry name" value="Single-stranded right-handed beta-helix, Pectin lyase-like"/>
    <property type="match status" value="1"/>
</dbReference>
<dbReference type="Pfam" id="PF18886">
    <property type="entry name" value="DUF5649"/>
    <property type="match status" value="14"/>
</dbReference>
<reference evidence="7" key="1">
    <citation type="journal article" date="2019" name="Int. J. Syst. Evol. Microbiol.">
        <title>The Global Catalogue of Microorganisms (GCM) 10K type strain sequencing project: providing services to taxonomists for standard genome sequencing and annotation.</title>
        <authorList>
            <consortium name="The Broad Institute Genomics Platform"/>
            <consortium name="The Broad Institute Genome Sequencing Center for Infectious Disease"/>
            <person name="Wu L."/>
            <person name="Ma J."/>
        </authorList>
    </citation>
    <scope>NUCLEOTIDE SEQUENCE [LARGE SCALE GENOMIC DNA]</scope>
    <source>
        <strain evidence="7">JCM 17130</strain>
    </source>
</reference>
<comment type="caution">
    <text evidence="6">The sequence shown here is derived from an EMBL/GenBank/DDBJ whole genome shotgun (WGS) entry which is preliminary data.</text>
</comment>
<keyword evidence="7" id="KW-1185">Reference proteome</keyword>
<evidence type="ECO:0000256" key="4">
    <source>
        <dbReference type="SAM" id="MobiDB-lite"/>
    </source>
</evidence>
<dbReference type="InterPro" id="IPR050909">
    <property type="entry name" value="Bact_Autotransporter_VF"/>
</dbReference>
<evidence type="ECO:0000313" key="6">
    <source>
        <dbReference type="EMBL" id="MFC5435644.1"/>
    </source>
</evidence>
<evidence type="ECO:0000313" key="7">
    <source>
        <dbReference type="Proteomes" id="UP001596013"/>
    </source>
</evidence>
<name>A0ABW0JI12_9GAMM</name>
<evidence type="ECO:0000256" key="2">
    <source>
        <dbReference type="ARBA" id="ARBA00022525"/>
    </source>
</evidence>
<accession>A0ABW0JI12</accession>
<protein>
    <submittedName>
        <fullName evidence="6">Filamentous hemagglutinin N-terminal domain-containing protein</fullName>
    </submittedName>
</protein>
<comment type="subcellular location">
    <subcellularLocation>
        <location evidence="1">Secreted</location>
    </subcellularLocation>
</comment>
<organism evidence="6 7">
    <name type="scientific">Rhodanobacter umsongensis</name>
    <dbReference type="NCBI Taxonomy" id="633153"/>
    <lineage>
        <taxon>Bacteria</taxon>
        <taxon>Pseudomonadati</taxon>
        <taxon>Pseudomonadota</taxon>
        <taxon>Gammaproteobacteria</taxon>
        <taxon>Lysobacterales</taxon>
        <taxon>Rhodanobacteraceae</taxon>
        <taxon>Rhodanobacter</taxon>
    </lineage>
</organism>
<dbReference type="EMBL" id="JBHSMK010000002">
    <property type="protein sequence ID" value="MFC5435644.1"/>
    <property type="molecule type" value="Genomic_DNA"/>
</dbReference>
<proteinExistence type="predicted"/>
<evidence type="ECO:0000256" key="1">
    <source>
        <dbReference type="ARBA" id="ARBA00004613"/>
    </source>
</evidence>
<dbReference type="Proteomes" id="UP001596013">
    <property type="component" value="Unassembled WGS sequence"/>
</dbReference>
<sequence length="3311" mass="313083">MSKNARINRRNLRQSSRTHAEPAMVASLPLRKTWPISLCVGLVVGSIVVSGDALAGGPTGGVVVGGSGTITQTGNNTVINQASSRLALNWQTFNVGTNESVLFNQPSRSAVALNRILDQSPSQIFGRINSNGQVFLINTHGIIFGATAQMNVGGLLASTLDLTPNDFLAGHYNLNAVGPAAGIVNHGLIQASGGSVSLVGGSVLNEGLIFANYGKINLDGADHATLDFDGDGLINIQITGELKQRLDAKEAAVTNKGTLRAEDGTVVLQASATKDLFTSLVNNTGIVDASGISTDGGVVRLVGNGGNVENGGSINVSGVHGGSALLLSDRNVGVTGGSIDASGILGGGSIRVGGGWQGGEGLQTAAAAYVAPDAVLRADATQKGNGGSVVVWGNDANNFHGSISARGGALGGNGGRVETSSHYGLNVHGGVDASAPLGKSGIWLLDPYDVTISTGADTNTGTAPNYTASGTGSIVNAGGIGTALTGGTNVFVFTNTAANGSETGNITLSAPISATGAGSLYLEAAGSILLDSTITGKNTGSPLNVFLWANYGGAAAGTSYTSNAACATCQVVVGNTTSAGITTFGGNVDIRTGDGTHAGGGLQLGSSGTITGSINAGTGSLSVTSTGINQQATGASTILAGAANLDGGAGAISLANTGNNFSGVVSLHNSGSNAVTLDNGSNALQLGTSSVGSGTLTVNAGSITQNGAISQASAAAAASFNAANAVALNDAGNAFTGAVGLTGSNLSLVNNTATVLGPTTATGTLSVTSNGALSQTGALSATGLATFTQNSTTAGATQDIDLGSQNNSLQNGVTFAAGTGAAINNLSLKNTDASPGTLTLPASVAGNLTLNYTAASLTAPVAGVGGALDLTAAGGIRISSNVTTTGAQAYHSAVTLGANATLATTNGNVSFDSTVDNATTTARNLTVSTGSGAVTFGGAVGGNATNGALGALAVNSTGTTSFNAAVKAASLATNAGGSTVLGGNVTTSGAQAYNDAVALGSDVTLATTNSSVSFGGTVDNATTTARNLTVSTGSGAVTFGGAAGGNATNGALGALAVNSTGITSFNAAVKAASVATDAGGGTTLGANVTTSGAQTYSDAVTLSSNATLAGTTVGLAAVTGTGNNLTVTGNAVLSGVVSGVNTLQISGSTNLNTASVSTSGGQTYNGAVTLGIDSTLASSGSGAIDFGSTVDGAYALTVNTGGATGFGGAVGGTTAMTSLTTDAGGSTTLGGNVTTSGAQAYNDAVKLGGDVTLATTNSNVSFGSTVDNASATARKLTVNAGTGAVTFGGALGGGANGALSGLTTSSGTFTAGALGIGGGLSVTTTAGGITQGGAFTVAGTSSFNAGANAITLANAGNAFTGAVGLTGSNVNLVNGTATVLGTTTAGTLDVGSNGALSQTGALTVTGVATFTQNSITPGTTQDINLGSQNNSLQGGVTFAAGVGAGVNNLSLKNTVASPGTLTLPTNVAGVLTLNYTDAAATLAVPLAGTTLGGLDLTAGGGIAINGDVSTSGAQAYHSAVTLGADAILASSGNGNIAFDSTVNGAHALTVNTGGATSFGGAVGGTTALNSLTTNAGGSTMLGGNITTSGAQIYSDAVMLGNSVTLTTANSNVSFGATVDNASVTARSLAVDAGNGAVTFTGALGNGANGALSSLVTQSGSFNANALNIGSGGLAVTTTTGAIAQGGAFTVAGTSSFDAGNNAITLVDAGNDFTGAVSLSNSGANDVSIRDLNGLILGNVNVGTGALGLQAAGITQAAGTAIVQSIGGGAVTLNAGAGDLTLTNTGNDFTGPVTASGQAVRIYDATALDMVGFTSASNKDVSLVAGGQLTLAPTITAIDTGSGNLTLSSGTSLMTQGNLSGNNVSLTGASGLTLNNDITATGTLTLASTTGGISQGAGNILAGGTSSIAGGTGAVSLTSVGNDFTGTVTASGGSITLTDTNALTAALTTGGNAILTAGGNLAVSGSSNNLTTNAAGATSFGTTAVGGSLSTTAAGAISQTGALSVTGTSSLAAGANAITLANAGNDFTGAVGLSNSGANNVSLRDTNGLILGNVNVGTGTLGVQAVGITQAAGTAIVQSAAAGAANFNSGSGVLTLANTGNDFTGAVNLTGGTTQITDTNALTLGTLATGALTATSTGALNLGGGTVGGNLAATAAGAISQTGALSVTGTSSFAAGANAITLANAGNDFTGAVGLSNSGANNVSLRDANGLILGNVNVGTGTLGVQAVGITQAAGTAIVQSAAAGAANFNSGSGALTLANTGNDFTAAVNLTGGTTQITDANALTLGTLGTGALTAVSHGALNLGGGAVGGNLAATSNNGAISQTGALAVTGSSTINAGSGTITLTNAGNNFVGTVNLAGGTTQVTDANALTLGTLGTGALTAVSHGALSLGSGTVTGNLIATSNNGTIGQAGALHVTGSSTINAGSAAIALTNANNDFGSAVTATGSGVQITDANNLAIAGLANGANGTVSLIAGGVLTLPAGAIDTGTANLTLVSNGGSLTTPGTLSGANVSLTGHGGVTLNSNVTAAGTLNLVSGAAISQGAGIITAGTLTGSSVGNTTLNRANKIGTLGSFSAANFSLTNAQALTVNGPLTTTGNAGDIDLETTGGALVVNADLAGDTVALTSAGNLALSKNLRGSTVALVSAGSISQGGGVVTAGTLSGSAVGSTTLNQANKVAALGAFSSTGFSFTNGQALTVNGPLNGGGSTALTTTAGNLAINGAVSGTTTTLTSAGAISEGATGSITAATLTGQSNGATVLNGANHIGALGSFNAANFALTNAQALTVSGPLNGGASTALTTTAGNLAVNGTVSGATTTLKSAGTISEGAGGSIVAGTLAGQSSGATTLNGTNHVGALGNFSAANFALTNAQALTVSGPVNGGASTTLTTTAGDLAINGAVSGTTTTLHSAAAITEGAGGSITANLLTGHSIGNATLDGNNHIDTLGSFTSDFSLTNAQTLTVVGPLDGGPSVALTTTAGDLVVNGTISGATTTLKSAGTISQGAAGSITASTLTGQSGGATTLNGSNHIGTLGNFTAAGFALTNAQALTVDGPVAGGSSTMLATTAGNLAINGAVSGAQTTLNSAGAISEGSGGVITAATLSGSAAGGTTLGSATHRVSNMVDTLGNFSSPAGFSMTNSKTLTLASVAGSAFTVNAGTSAFYLSVTNGDLFQLGTTPVYDGMGVWGSTGRIGSASAPIYVVGTGLQTIANVGMPPAYFYAIDSSGNLLPLGGGLAVNVPTASGAGGAQNGNHGDSYIDPSVITANYRSYGIVPSGVRLPADQQSGCDPDQPDQTGCQEGTVGMVGMMLNMRR</sequence>
<dbReference type="RefSeq" id="WP_377302138.1">
    <property type="nucleotide sequence ID" value="NZ_JBHSMK010000002.1"/>
</dbReference>
<evidence type="ECO:0000259" key="5">
    <source>
        <dbReference type="SMART" id="SM00912"/>
    </source>
</evidence>
<dbReference type="NCBIfam" id="TIGR01901">
    <property type="entry name" value="adhes_NPXG"/>
    <property type="match status" value="1"/>
</dbReference>
<feature type="domain" description="Filamentous haemagglutinin FhaB/tRNA nuclease CdiA-like TPS" evidence="5">
    <location>
        <begin position="54"/>
        <end position="166"/>
    </location>
</feature>
<dbReference type="InterPro" id="IPR011050">
    <property type="entry name" value="Pectin_lyase_fold/virulence"/>
</dbReference>
<dbReference type="InterPro" id="IPR012334">
    <property type="entry name" value="Pectin_lyas_fold"/>
</dbReference>
<dbReference type="InterPro" id="IPR043709">
    <property type="entry name" value="DUF5649"/>
</dbReference>
<dbReference type="PANTHER" id="PTHR12338">
    <property type="entry name" value="AUTOTRANSPORTER"/>
    <property type="match status" value="1"/>
</dbReference>
<feature type="region of interest" description="Disordered" evidence="4">
    <location>
        <begin position="1"/>
        <end position="20"/>
    </location>
</feature>
<dbReference type="SUPFAM" id="SSF51126">
    <property type="entry name" value="Pectin lyase-like"/>
    <property type="match status" value="1"/>
</dbReference>
<dbReference type="PANTHER" id="PTHR12338:SF8">
    <property type="entry name" value="HEME_HEMOPEXIN-BINDING PROTEIN"/>
    <property type="match status" value="1"/>
</dbReference>
<feature type="compositionally biased region" description="Basic residues" evidence="4">
    <location>
        <begin position="1"/>
        <end position="12"/>
    </location>
</feature>
<evidence type="ECO:0000256" key="3">
    <source>
        <dbReference type="ARBA" id="ARBA00022729"/>
    </source>
</evidence>
<keyword evidence="3" id="KW-0732">Signal</keyword>
<dbReference type="InterPro" id="IPR008638">
    <property type="entry name" value="FhaB/CdiA-like_TPS"/>
</dbReference>